<dbReference type="InterPro" id="IPR006311">
    <property type="entry name" value="TAT_signal"/>
</dbReference>
<name>A0AAU3GRB7_9ACTN</name>
<evidence type="ECO:0000256" key="1">
    <source>
        <dbReference type="SAM" id="MobiDB-lite"/>
    </source>
</evidence>
<proteinExistence type="predicted"/>
<evidence type="ECO:0000256" key="2">
    <source>
        <dbReference type="SAM" id="SignalP"/>
    </source>
</evidence>
<evidence type="ECO:0000259" key="3">
    <source>
        <dbReference type="Pfam" id="PF03537"/>
    </source>
</evidence>
<evidence type="ECO:0000313" key="4">
    <source>
        <dbReference type="EMBL" id="WTY93541.1"/>
    </source>
</evidence>
<sequence length="302" mass="32387">MTRRARSPFSRRRRAAAGMAAGLAAVLGACVLASCSVADGAPADAGSERPAGSQPPAGSADVLLPTAGMEFDYQIGGGYTPPEGVRAVSRDREDDPAPGLYNVCYVNAFQTQPGALSWWQDTHPGLLLRDDDGEPIIDEGWDEVLLDTSTAARRTELAEIVGDWIDGCAESGFQAVEPDNLDSFERSKGRLTQEHNAAFAETLAARAHGDGLAIGQKNTTDLLGRHAEIGFDFAVTEECAQFDECDAYADAYEDRVFAVEYEGEGDVSFEESCSTWGARISLVLRDLDVRPAGEKGYVHRTC</sequence>
<feature type="signal peptide" evidence="2">
    <location>
        <begin position="1"/>
        <end position="38"/>
    </location>
</feature>
<dbReference type="PROSITE" id="PS51318">
    <property type="entry name" value="TAT"/>
    <property type="match status" value="1"/>
</dbReference>
<dbReference type="PROSITE" id="PS51257">
    <property type="entry name" value="PROKAR_LIPOPROTEIN"/>
    <property type="match status" value="1"/>
</dbReference>
<dbReference type="PANTHER" id="PTHR35273:SF2">
    <property type="entry name" value="ALPHA-GALACTOSIDASE"/>
    <property type="match status" value="1"/>
</dbReference>
<dbReference type="Pfam" id="PF03537">
    <property type="entry name" value="Glyco_hydro_114"/>
    <property type="match status" value="1"/>
</dbReference>
<organism evidence="4">
    <name type="scientific">Streptomyces sp. NBC_01401</name>
    <dbReference type="NCBI Taxonomy" id="2903854"/>
    <lineage>
        <taxon>Bacteria</taxon>
        <taxon>Bacillati</taxon>
        <taxon>Actinomycetota</taxon>
        <taxon>Actinomycetes</taxon>
        <taxon>Kitasatosporales</taxon>
        <taxon>Streptomycetaceae</taxon>
        <taxon>Streptomyces</taxon>
    </lineage>
</organism>
<dbReference type="SUPFAM" id="SSF51445">
    <property type="entry name" value="(Trans)glycosidases"/>
    <property type="match status" value="1"/>
</dbReference>
<accession>A0AAU3GRB7</accession>
<keyword evidence="2" id="KW-0732">Signal</keyword>
<feature type="domain" description="Glycoside-hydrolase family GH114 TIM-barrel" evidence="3">
    <location>
        <begin position="71"/>
        <end position="289"/>
    </location>
</feature>
<gene>
    <name evidence="4" type="ORF">OG626_00915</name>
</gene>
<feature type="chain" id="PRO_5043413012" evidence="2">
    <location>
        <begin position="39"/>
        <end position="302"/>
    </location>
</feature>
<dbReference type="InterPro" id="IPR004352">
    <property type="entry name" value="GH114_TIM-barrel"/>
</dbReference>
<dbReference type="InterPro" id="IPR013785">
    <property type="entry name" value="Aldolase_TIM"/>
</dbReference>
<dbReference type="AlphaFoldDB" id="A0AAU3GRB7"/>
<reference evidence="4" key="1">
    <citation type="submission" date="2022-10" db="EMBL/GenBank/DDBJ databases">
        <title>The complete genomes of actinobacterial strains from the NBC collection.</title>
        <authorList>
            <person name="Joergensen T.S."/>
            <person name="Alvarez Arevalo M."/>
            <person name="Sterndorff E.B."/>
            <person name="Faurdal D."/>
            <person name="Vuksanovic O."/>
            <person name="Mourched A.-S."/>
            <person name="Charusanti P."/>
            <person name="Shaw S."/>
            <person name="Blin K."/>
            <person name="Weber T."/>
        </authorList>
    </citation>
    <scope>NUCLEOTIDE SEQUENCE</scope>
    <source>
        <strain evidence="4">NBC_01401</strain>
    </source>
</reference>
<dbReference type="Gene3D" id="3.20.20.70">
    <property type="entry name" value="Aldolase class I"/>
    <property type="match status" value="1"/>
</dbReference>
<dbReference type="PANTHER" id="PTHR35273">
    <property type="entry name" value="ALPHA-1,4 POLYGALACTOSAMINIDASE, PUTATIVE (AFU_ORTHOLOGUE AFUA_3G07890)-RELATED"/>
    <property type="match status" value="1"/>
</dbReference>
<dbReference type="InterPro" id="IPR017853">
    <property type="entry name" value="GH"/>
</dbReference>
<feature type="region of interest" description="Disordered" evidence="1">
    <location>
        <begin position="41"/>
        <end position="62"/>
    </location>
</feature>
<dbReference type="EMBL" id="CP109535">
    <property type="protein sequence ID" value="WTY93541.1"/>
    <property type="molecule type" value="Genomic_DNA"/>
</dbReference>
<protein>
    <submittedName>
        <fullName evidence="4">Endo alpha-1,4 polygalactosaminidase</fullName>
    </submittedName>
</protein>